<gene>
    <name evidence="1" type="ORF">FP2_30590</name>
</gene>
<dbReference type="Proteomes" id="UP000008804">
    <property type="component" value="Chromosome"/>
</dbReference>
<proteinExistence type="predicted"/>
<evidence type="ECO:0000313" key="2">
    <source>
        <dbReference type="Proteomes" id="UP000008804"/>
    </source>
</evidence>
<dbReference type="KEGG" id="fpr:FP2_30590"/>
<organism evidence="1 2">
    <name type="scientific">Faecalibacterium prausnitzii L2-6</name>
    <dbReference type="NCBI Taxonomy" id="718252"/>
    <lineage>
        <taxon>Bacteria</taxon>
        <taxon>Bacillati</taxon>
        <taxon>Bacillota</taxon>
        <taxon>Clostridia</taxon>
        <taxon>Eubacteriales</taxon>
        <taxon>Oscillospiraceae</taxon>
        <taxon>Faecalibacterium</taxon>
    </lineage>
</organism>
<sequence>MMTANDNNDVALLAEVFRFLLPRPRRITYCIKNSGVCIGFFEKLRTFLPFCYLKCGLCNCKNGLLGVRRPFPRLQLGQIAENEYLSPGMSDDALHLRMGHVTGHHECRTGGFGLGSDFLYLLHEGAGGVVIGTAPGVQLVVNAAWDAVAADDHLVARRDIRGGVCYQCAPALEVFYGLGVVDEGAEGGHLAALIQQTVGQLDRAVHAEAETRSLCKSDFHCLSFLF</sequence>
<accession>D4K207</accession>
<dbReference type="AlphaFoldDB" id="D4K207"/>
<reference evidence="1 2" key="2">
    <citation type="submission" date="2010-03" db="EMBL/GenBank/DDBJ databases">
        <authorList>
            <person name="Pajon A."/>
        </authorList>
    </citation>
    <scope>NUCLEOTIDE SEQUENCE [LARGE SCALE GENOMIC DNA]</scope>
    <source>
        <strain evidence="2">L2-6</strain>
    </source>
</reference>
<evidence type="ECO:0000313" key="1">
    <source>
        <dbReference type="EMBL" id="CBL00306.1"/>
    </source>
</evidence>
<name>D4K207_9FIRM</name>
<dbReference type="EMBL" id="FP929045">
    <property type="protein sequence ID" value="CBL00306.1"/>
    <property type="molecule type" value="Genomic_DNA"/>
</dbReference>
<dbReference type="BioCyc" id="FPRA718252:G1375-2634-MONOMER"/>
<reference evidence="1 2" key="1">
    <citation type="submission" date="2010-03" db="EMBL/GenBank/DDBJ databases">
        <title>The genome sequence of Faecalibacterium prausnitzii L2/6.</title>
        <authorList>
            <consortium name="metaHIT consortium -- http://www.metahit.eu/"/>
            <person name="Pajon A."/>
            <person name="Turner K."/>
            <person name="Parkhill J."/>
            <person name="Duncan S."/>
            <person name="Flint H."/>
        </authorList>
    </citation>
    <scope>NUCLEOTIDE SEQUENCE [LARGE SCALE GENOMIC DNA]</scope>
    <source>
        <strain evidence="2">L2-6</strain>
    </source>
</reference>
<keyword evidence="2" id="KW-1185">Reference proteome</keyword>
<dbReference type="HOGENOM" id="CLU_1223228_0_0_9"/>
<protein>
    <submittedName>
        <fullName evidence="1">Uncharacterized protein</fullName>
    </submittedName>
</protein>